<keyword evidence="3" id="KW-0732">Signal</keyword>
<dbReference type="GO" id="GO:0006869">
    <property type="term" value="P:lipid transport"/>
    <property type="evidence" value="ECO:0007669"/>
    <property type="project" value="InterPro"/>
</dbReference>
<dbReference type="SUPFAM" id="SSF47699">
    <property type="entry name" value="Bifunctional inhibitor/lipid-transfer protein/seed storage 2S albumin"/>
    <property type="match status" value="1"/>
</dbReference>
<dbReference type="EMBL" id="LEKV01002046">
    <property type="protein sequence ID" value="KVI04462.1"/>
    <property type="molecule type" value="Genomic_DNA"/>
</dbReference>
<comment type="caution">
    <text evidence="5">The sequence shown here is derived from an EMBL/GenBank/DDBJ whole genome shotgun (WGS) entry which is preliminary data.</text>
</comment>
<dbReference type="OMA" id="KVMWGSS"/>
<dbReference type="GO" id="GO:0008289">
    <property type="term" value="F:lipid binding"/>
    <property type="evidence" value="ECO:0007669"/>
    <property type="project" value="UniProtKB-KW"/>
</dbReference>
<dbReference type="Gene3D" id="1.10.110.10">
    <property type="entry name" value="Plant lipid-transfer and hydrophobic proteins"/>
    <property type="match status" value="1"/>
</dbReference>
<evidence type="ECO:0000256" key="2">
    <source>
        <dbReference type="ARBA" id="ARBA00023121"/>
    </source>
</evidence>
<feature type="signal peptide" evidence="3">
    <location>
        <begin position="1"/>
        <end position="27"/>
    </location>
</feature>
<dbReference type="InterPro" id="IPR036312">
    <property type="entry name" value="Bifun_inhib/LTP/seed_sf"/>
</dbReference>
<name>A0A103Y8H4_CYNCS</name>
<evidence type="ECO:0000313" key="6">
    <source>
        <dbReference type="Proteomes" id="UP000243975"/>
    </source>
</evidence>
<evidence type="ECO:0000259" key="4">
    <source>
        <dbReference type="SMART" id="SM00499"/>
    </source>
</evidence>
<feature type="chain" id="PRO_5007119494" evidence="3">
    <location>
        <begin position="28"/>
        <end position="95"/>
    </location>
</feature>
<gene>
    <name evidence="5" type="ORF">Ccrd_017221</name>
</gene>
<keyword evidence="6" id="KW-1185">Reference proteome</keyword>
<reference evidence="5 6" key="1">
    <citation type="journal article" date="2016" name="Sci. Rep.">
        <title>The genome sequence of the outbreeding globe artichoke constructed de novo incorporating a phase-aware low-pass sequencing strategy of F1 progeny.</title>
        <authorList>
            <person name="Scaglione D."/>
            <person name="Reyes-Chin-Wo S."/>
            <person name="Acquadro A."/>
            <person name="Froenicke L."/>
            <person name="Portis E."/>
            <person name="Beitel C."/>
            <person name="Tirone M."/>
            <person name="Mauro R."/>
            <person name="Lo Monaco A."/>
            <person name="Mauromicale G."/>
            <person name="Faccioli P."/>
            <person name="Cattivelli L."/>
            <person name="Rieseberg L."/>
            <person name="Michelmore R."/>
            <person name="Lanteri S."/>
        </authorList>
    </citation>
    <scope>NUCLEOTIDE SEQUENCE [LARGE SCALE GENOMIC DNA]</scope>
    <source>
        <strain evidence="5">2C</strain>
    </source>
</reference>
<evidence type="ECO:0000256" key="3">
    <source>
        <dbReference type="SAM" id="SignalP"/>
    </source>
</evidence>
<dbReference type="Pfam" id="PF00234">
    <property type="entry name" value="Tryp_alpha_amyl"/>
    <property type="match status" value="1"/>
</dbReference>
<protein>
    <submittedName>
        <fullName evidence="5">Bifunctional inhibitor/plant lipid transfer protein/seed storage helical domain-containing protein</fullName>
    </submittedName>
</protein>
<keyword evidence="1" id="KW-0813">Transport</keyword>
<keyword evidence="2" id="KW-0446">Lipid-binding</keyword>
<feature type="domain" description="Bifunctional inhibitor/plant lipid transfer protein/seed storage helical" evidence="4">
    <location>
        <begin position="30"/>
        <end position="95"/>
    </location>
</feature>
<dbReference type="InterPro" id="IPR016140">
    <property type="entry name" value="Bifunc_inhib/LTP/seed_store"/>
</dbReference>
<accession>A0A103Y8H4</accession>
<dbReference type="PANTHER" id="PTHR33214">
    <property type="entry name" value="BIFUNCTIONAL INHIBITOR/LIPID-TRANSFER PROTEIN/SEED STORAGE 2S ALBUMIN SUPERFAMILY PROTEIN"/>
    <property type="match status" value="1"/>
</dbReference>
<organism evidence="5 6">
    <name type="scientific">Cynara cardunculus var. scolymus</name>
    <name type="common">Globe artichoke</name>
    <name type="synonym">Cynara scolymus</name>
    <dbReference type="NCBI Taxonomy" id="59895"/>
    <lineage>
        <taxon>Eukaryota</taxon>
        <taxon>Viridiplantae</taxon>
        <taxon>Streptophyta</taxon>
        <taxon>Embryophyta</taxon>
        <taxon>Tracheophyta</taxon>
        <taxon>Spermatophyta</taxon>
        <taxon>Magnoliopsida</taxon>
        <taxon>eudicotyledons</taxon>
        <taxon>Gunneridae</taxon>
        <taxon>Pentapetalae</taxon>
        <taxon>asterids</taxon>
        <taxon>campanulids</taxon>
        <taxon>Asterales</taxon>
        <taxon>Asteraceae</taxon>
        <taxon>Carduoideae</taxon>
        <taxon>Cardueae</taxon>
        <taxon>Carduinae</taxon>
        <taxon>Cynara</taxon>
    </lineage>
</organism>
<dbReference type="Proteomes" id="UP000243975">
    <property type="component" value="Unassembled WGS sequence"/>
</dbReference>
<dbReference type="STRING" id="59895.A0A103Y8H4"/>
<sequence length="95" mass="9879">MKPSTSMEAYAIAILVMMLAGSQAAMAVTCSVTELSPCLPAFTSSAPPSSSCCAKLKQQSPCLCQYIKNPSLRGYITSPNAKKVSSTCGVPIPKC</sequence>
<evidence type="ECO:0000313" key="5">
    <source>
        <dbReference type="EMBL" id="KVI04462.1"/>
    </source>
</evidence>
<dbReference type="AlphaFoldDB" id="A0A103Y8H4"/>
<dbReference type="PANTHER" id="PTHR33214:SF44">
    <property type="entry name" value="NON-SPECIFIC LIPID TRANSFER PROTEIN GPI-ANCHORED 33"/>
    <property type="match status" value="1"/>
</dbReference>
<dbReference type="InterPro" id="IPR033872">
    <property type="entry name" value="nsLTP2"/>
</dbReference>
<evidence type="ECO:0000256" key="1">
    <source>
        <dbReference type="ARBA" id="ARBA00022448"/>
    </source>
</evidence>
<dbReference type="Gramene" id="KVI04462">
    <property type="protein sequence ID" value="KVI04462"/>
    <property type="gene ID" value="Ccrd_017221"/>
</dbReference>
<dbReference type="CDD" id="cd01959">
    <property type="entry name" value="nsLTP2"/>
    <property type="match status" value="1"/>
</dbReference>
<proteinExistence type="predicted"/>
<dbReference type="SMART" id="SM00499">
    <property type="entry name" value="AAI"/>
    <property type="match status" value="1"/>
</dbReference>